<gene>
    <name evidence="3" type="ORF">BQ4739_LOCUS2163</name>
</gene>
<dbReference type="AlphaFoldDB" id="A0A383VA94"/>
<sequence length="108" mass="10864">MKFTAFALLALLAFAAVAFASQDEALDAMALNDVEPVPRLLAEVLSTRVRGAGAYGDAMDGTYGQVITPAEAPTIPTTTQAPKATSGAAATSAGLLSFAAAVVALAMF</sequence>
<proteinExistence type="predicted"/>
<keyword evidence="4" id="KW-1185">Reference proteome</keyword>
<keyword evidence="1" id="KW-0472">Membrane</keyword>
<feature type="transmembrane region" description="Helical" evidence="1">
    <location>
        <begin position="88"/>
        <end position="107"/>
    </location>
</feature>
<accession>A0A383VA94</accession>
<organism evidence="3 4">
    <name type="scientific">Tetradesmus obliquus</name>
    <name type="common">Green alga</name>
    <name type="synonym">Acutodesmus obliquus</name>
    <dbReference type="NCBI Taxonomy" id="3088"/>
    <lineage>
        <taxon>Eukaryota</taxon>
        <taxon>Viridiplantae</taxon>
        <taxon>Chlorophyta</taxon>
        <taxon>core chlorophytes</taxon>
        <taxon>Chlorophyceae</taxon>
        <taxon>CS clade</taxon>
        <taxon>Sphaeropleales</taxon>
        <taxon>Scenedesmaceae</taxon>
        <taxon>Tetradesmus</taxon>
    </lineage>
</organism>
<reference evidence="3 4" key="1">
    <citation type="submission" date="2016-10" db="EMBL/GenBank/DDBJ databases">
        <authorList>
            <person name="Cai Z."/>
        </authorList>
    </citation>
    <scope>NUCLEOTIDE SEQUENCE [LARGE SCALE GENOMIC DNA]</scope>
</reference>
<feature type="signal peptide" evidence="2">
    <location>
        <begin position="1"/>
        <end position="20"/>
    </location>
</feature>
<name>A0A383VA94_TETOB</name>
<evidence type="ECO:0000256" key="2">
    <source>
        <dbReference type="SAM" id="SignalP"/>
    </source>
</evidence>
<evidence type="ECO:0000256" key="1">
    <source>
        <dbReference type="SAM" id="Phobius"/>
    </source>
</evidence>
<feature type="chain" id="PRO_5016698636" evidence="2">
    <location>
        <begin position="21"/>
        <end position="108"/>
    </location>
</feature>
<protein>
    <submittedName>
        <fullName evidence="3">Uncharacterized protein</fullName>
    </submittedName>
</protein>
<keyword evidence="2" id="KW-0732">Signal</keyword>
<keyword evidence="1" id="KW-1133">Transmembrane helix</keyword>
<keyword evidence="1" id="KW-0812">Transmembrane</keyword>
<dbReference type="EMBL" id="FNXT01000163">
    <property type="protein sequence ID" value="SZX61669.1"/>
    <property type="molecule type" value="Genomic_DNA"/>
</dbReference>
<evidence type="ECO:0000313" key="4">
    <source>
        <dbReference type="Proteomes" id="UP000256970"/>
    </source>
</evidence>
<evidence type="ECO:0000313" key="3">
    <source>
        <dbReference type="EMBL" id="SZX61669.1"/>
    </source>
</evidence>
<dbReference type="Proteomes" id="UP000256970">
    <property type="component" value="Unassembled WGS sequence"/>
</dbReference>